<dbReference type="EMBL" id="JAAAJB010000606">
    <property type="protein sequence ID" value="KAG0253133.1"/>
    <property type="molecule type" value="Genomic_DNA"/>
</dbReference>
<gene>
    <name evidence="2" type="ORF">DFQ27_007646</name>
</gene>
<reference evidence="2" key="1">
    <citation type="journal article" date="2020" name="Fungal Divers.">
        <title>Resolving the Mortierellaceae phylogeny through synthesis of multi-gene phylogenetics and phylogenomics.</title>
        <authorList>
            <person name="Vandepol N."/>
            <person name="Liber J."/>
            <person name="Desiro A."/>
            <person name="Na H."/>
            <person name="Kennedy M."/>
            <person name="Barry K."/>
            <person name="Grigoriev I.V."/>
            <person name="Miller A.N."/>
            <person name="O'Donnell K."/>
            <person name="Stajich J.E."/>
            <person name="Bonito G."/>
        </authorList>
    </citation>
    <scope>NUCLEOTIDE SEQUENCE</scope>
    <source>
        <strain evidence="2">BC1065</strain>
    </source>
</reference>
<keyword evidence="3" id="KW-1185">Reference proteome</keyword>
<evidence type="ECO:0000313" key="3">
    <source>
        <dbReference type="Proteomes" id="UP000807716"/>
    </source>
</evidence>
<sequence>MAEASAMSNHSVHAMDIPIVADRVAMFLDFRDIRRCALVSKQWNDNFEPALWRHTTRMSDWPERQQRMTDAAVERNAHHMESLRVAQTTPHHKSLVKHATNLKQLAIHFHDPQRKFPIVDKALLVARNKGLVRLALIQGWFNWISVTPASHSHLRHLVLNNCRIERHNTRPFWELMTNLESIELTLTAIPGQDFNPVEWTFNRLRSITISRLPPLRRWHMRGRTFCDWIGQCPNLERLILRLTAAFTIPGKYLTTVVRRNRIPLRVFDISNYCRINEDDLDDLIDAVDGLKGFRVSHWMPLRQATRDRLLMHANTLTHICLRQARTTLNDHISWAPIPSKYHQQILDSCPNLIEFYGRVLLSSDMLSSPWVCSKLRVLVLFIEVSQSYRHKVLDRQIWDTETFERIPQPGREQHHHHHHNNNYRWRKGNNRYYRKRCNDPDIRASLLEHAAVYERLSRLSDLEELDLSRTSAGKPYVARNKHLSMRFLAGFGKLGRLRKLRVFGSCVYYDRAPTIMEMNWIAGWKQHHNKKNDPLQEAQVVRQAPQIEALHRPWLHLERFRWPLHEAIYQEGYRFGHRTVWNGDGWYKAAMKKYRPFQADNRHYHPTAEVDVWISSWDWLNIGPESFLTDSESDGDH</sequence>
<dbReference type="OrthoDB" id="2354556at2759"/>
<dbReference type="Proteomes" id="UP000807716">
    <property type="component" value="Unassembled WGS sequence"/>
</dbReference>
<feature type="domain" description="F-box" evidence="1">
    <location>
        <begin position="25"/>
        <end position="55"/>
    </location>
</feature>
<dbReference type="InterPro" id="IPR001810">
    <property type="entry name" value="F-box_dom"/>
</dbReference>
<protein>
    <recommendedName>
        <fullName evidence="1">F-box domain-containing protein</fullName>
    </recommendedName>
</protein>
<comment type="caution">
    <text evidence="2">The sequence shown here is derived from an EMBL/GenBank/DDBJ whole genome shotgun (WGS) entry which is preliminary data.</text>
</comment>
<dbReference type="PANTHER" id="PTHR38926:SF5">
    <property type="entry name" value="F-BOX AND LEUCINE-RICH REPEAT PROTEIN 6"/>
    <property type="match status" value="1"/>
</dbReference>
<evidence type="ECO:0000259" key="1">
    <source>
        <dbReference type="Pfam" id="PF12937"/>
    </source>
</evidence>
<organism evidence="2 3">
    <name type="scientific">Actinomortierella ambigua</name>
    <dbReference type="NCBI Taxonomy" id="1343610"/>
    <lineage>
        <taxon>Eukaryota</taxon>
        <taxon>Fungi</taxon>
        <taxon>Fungi incertae sedis</taxon>
        <taxon>Mucoromycota</taxon>
        <taxon>Mortierellomycotina</taxon>
        <taxon>Mortierellomycetes</taxon>
        <taxon>Mortierellales</taxon>
        <taxon>Mortierellaceae</taxon>
        <taxon>Actinomortierella</taxon>
    </lineage>
</organism>
<dbReference type="Pfam" id="PF12937">
    <property type="entry name" value="F-box-like"/>
    <property type="match status" value="1"/>
</dbReference>
<name>A0A9P6PSI0_9FUNG</name>
<dbReference type="PANTHER" id="PTHR38926">
    <property type="entry name" value="F-BOX DOMAIN CONTAINING PROTEIN, EXPRESSED"/>
    <property type="match status" value="1"/>
</dbReference>
<dbReference type="AlphaFoldDB" id="A0A9P6PSI0"/>
<accession>A0A9P6PSI0</accession>
<proteinExistence type="predicted"/>
<evidence type="ECO:0000313" key="2">
    <source>
        <dbReference type="EMBL" id="KAG0253133.1"/>
    </source>
</evidence>
<dbReference type="SUPFAM" id="SSF81383">
    <property type="entry name" value="F-box domain"/>
    <property type="match status" value="1"/>
</dbReference>
<dbReference type="InterPro" id="IPR032675">
    <property type="entry name" value="LRR_dom_sf"/>
</dbReference>
<dbReference type="InterPro" id="IPR036047">
    <property type="entry name" value="F-box-like_dom_sf"/>
</dbReference>
<dbReference type="SUPFAM" id="SSF52047">
    <property type="entry name" value="RNI-like"/>
    <property type="match status" value="1"/>
</dbReference>
<dbReference type="Gene3D" id="3.80.10.10">
    <property type="entry name" value="Ribonuclease Inhibitor"/>
    <property type="match status" value="1"/>
</dbReference>